<sequence length="425" mass="45732">MGSLSNFSRRSFLKTAAAGSLTMLAKPAVAENKPIKIGYVTPKTGPLAVFAEADDFILAGVRQAFSKGIKIGGTIRSVEIVIKDSQSSQNRASEVASDLILREGVNLMLVSSAPETTNPVSDQCELNQVPCISTVAPWQSWFLGRGGDSKKGFKYTYHFFFGLEDVMTVYANMWDTIETNKVVGALFPNDSDGAAWSNPQSGIPPLLEARGYRVISFGQYKDLSDDFSSMINSFKADDCQIVTGPPIPPDLTTFWTQARQQGYRPRIATIGKAILFPRSLEALGGAGQNLSCEVWWSPSHPFVSSLTGQSARTLGDSYTAATGRQWTQPVGFAHALFELAADVLGRAADVSDPDSIAEAIGKTKAQTVVGLIDFSNGPVPNVARTRLVGGQWRMTNGGKFPYDLVIVSNATAPEIPMAGQMQKLS</sequence>
<gene>
    <name evidence="5" type="ORF">PY650_34160</name>
</gene>
<dbReference type="Proteomes" id="UP001172630">
    <property type="component" value="Unassembled WGS sequence"/>
</dbReference>
<organism evidence="5 6">
    <name type="scientific">Rhizobium calliandrae</name>
    <dbReference type="NCBI Taxonomy" id="1312182"/>
    <lineage>
        <taxon>Bacteria</taxon>
        <taxon>Pseudomonadati</taxon>
        <taxon>Pseudomonadota</taxon>
        <taxon>Alphaproteobacteria</taxon>
        <taxon>Hyphomicrobiales</taxon>
        <taxon>Rhizobiaceae</taxon>
        <taxon>Rhizobium/Agrobacterium group</taxon>
        <taxon>Rhizobium</taxon>
    </lineage>
</organism>
<evidence type="ECO:0000256" key="1">
    <source>
        <dbReference type="ARBA" id="ARBA00010062"/>
    </source>
</evidence>
<evidence type="ECO:0000313" key="6">
    <source>
        <dbReference type="Proteomes" id="UP001172630"/>
    </source>
</evidence>
<reference evidence="5" key="1">
    <citation type="submission" date="2023-06" db="EMBL/GenBank/DDBJ databases">
        <title>Phylogenetic Diversity of Rhizobium strains.</title>
        <authorList>
            <person name="Moura F.T."/>
            <person name="Helene L.C.F."/>
            <person name="Hungria M."/>
        </authorList>
    </citation>
    <scope>NUCLEOTIDE SEQUENCE</scope>
    <source>
        <strain evidence="5">CCGE524</strain>
    </source>
</reference>
<dbReference type="CDD" id="cd06337">
    <property type="entry name" value="PBP1_ABC_ligand_binding-like"/>
    <property type="match status" value="1"/>
</dbReference>
<comment type="similarity">
    <text evidence="1">Belongs to the leucine-binding protein family.</text>
</comment>
<evidence type="ECO:0000256" key="3">
    <source>
        <dbReference type="ARBA" id="ARBA00022970"/>
    </source>
</evidence>
<evidence type="ECO:0000313" key="5">
    <source>
        <dbReference type="EMBL" id="MDL2410535.1"/>
    </source>
</evidence>
<comment type="caution">
    <text evidence="5">The sequence shown here is derived from an EMBL/GenBank/DDBJ whole genome shotgun (WGS) entry which is preliminary data.</text>
</comment>
<dbReference type="RefSeq" id="WP_285884426.1">
    <property type="nucleotide sequence ID" value="NZ_JARFYN010000087.1"/>
</dbReference>
<proteinExistence type="inferred from homology"/>
<keyword evidence="6" id="KW-1185">Reference proteome</keyword>
<evidence type="ECO:0000256" key="2">
    <source>
        <dbReference type="ARBA" id="ARBA00022729"/>
    </source>
</evidence>
<accession>A0ABT7KPH8</accession>
<dbReference type="PROSITE" id="PS51318">
    <property type="entry name" value="TAT"/>
    <property type="match status" value="1"/>
</dbReference>
<feature type="domain" description="Leucine-binding protein" evidence="4">
    <location>
        <begin position="34"/>
        <end position="375"/>
    </location>
</feature>
<dbReference type="InterPro" id="IPR051010">
    <property type="entry name" value="BCAA_transport"/>
</dbReference>
<dbReference type="InterPro" id="IPR028081">
    <property type="entry name" value="Leu-bd"/>
</dbReference>
<protein>
    <submittedName>
        <fullName evidence="5">ABC transporter substrate-binding protein</fullName>
    </submittedName>
</protein>
<dbReference type="Pfam" id="PF13458">
    <property type="entry name" value="Peripla_BP_6"/>
    <property type="match status" value="1"/>
</dbReference>
<dbReference type="PANTHER" id="PTHR30483">
    <property type="entry name" value="LEUCINE-SPECIFIC-BINDING PROTEIN"/>
    <property type="match status" value="1"/>
</dbReference>
<keyword evidence="3" id="KW-0029">Amino-acid transport</keyword>
<dbReference type="SUPFAM" id="SSF53822">
    <property type="entry name" value="Periplasmic binding protein-like I"/>
    <property type="match status" value="1"/>
</dbReference>
<dbReference type="EMBL" id="JARFYN010000087">
    <property type="protein sequence ID" value="MDL2410535.1"/>
    <property type="molecule type" value="Genomic_DNA"/>
</dbReference>
<dbReference type="InterPro" id="IPR006311">
    <property type="entry name" value="TAT_signal"/>
</dbReference>
<dbReference type="PANTHER" id="PTHR30483:SF6">
    <property type="entry name" value="PERIPLASMIC BINDING PROTEIN OF ABC TRANSPORTER FOR NATURAL AMINO ACIDS"/>
    <property type="match status" value="1"/>
</dbReference>
<keyword evidence="3" id="KW-0813">Transport</keyword>
<dbReference type="Gene3D" id="3.40.50.2300">
    <property type="match status" value="2"/>
</dbReference>
<dbReference type="InterPro" id="IPR028082">
    <property type="entry name" value="Peripla_BP_I"/>
</dbReference>
<evidence type="ECO:0000259" key="4">
    <source>
        <dbReference type="Pfam" id="PF13458"/>
    </source>
</evidence>
<name>A0ABT7KPH8_9HYPH</name>
<keyword evidence="2" id="KW-0732">Signal</keyword>